<evidence type="ECO:0000256" key="1">
    <source>
        <dbReference type="SAM" id="Coils"/>
    </source>
</evidence>
<gene>
    <name evidence="2" type="ORF">B0O44_104490</name>
</gene>
<sequence>MIFNRILFLSLLITIGLSLKAQQFSYFTDLDSANAAYNKKDFQRAGTYYEKAFKSNGNKSVQGEFYNAACTWSLAGKPDKAFKYLEDIIQDHKNIIRSWNDPGEFYNMLVKDADFENLRKLPKWEKLLARAKTKKEKFEANLDQGLTEQLKTMREEDQKGRLELNKIQKEKGFNSAEEKALWKVIDAQDSINLIKAKALIQSHGWLSPQQVGYKGNQALFLIIQHADLATQKQYLPLMRKSIAEGKISASSLALLEDRILMRENRKQIYGSQLRGTNGKYYLFPVQDVTNLDKKRASVGLGSISAYLKGFNLEWDTEAYKKQLQELVKEFAVKD</sequence>
<evidence type="ECO:0000313" key="2">
    <source>
        <dbReference type="EMBL" id="PYF74319.1"/>
    </source>
</evidence>
<dbReference type="OrthoDB" id="1164858at2"/>
<organism evidence="2 3">
    <name type="scientific">Pedobacter nutrimenti</name>
    <dbReference type="NCBI Taxonomy" id="1241337"/>
    <lineage>
        <taxon>Bacteria</taxon>
        <taxon>Pseudomonadati</taxon>
        <taxon>Bacteroidota</taxon>
        <taxon>Sphingobacteriia</taxon>
        <taxon>Sphingobacteriales</taxon>
        <taxon>Sphingobacteriaceae</taxon>
        <taxon>Pedobacter</taxon>
    </lineage>
</organism>
<accession>A0A318URX4</accession>
<feature type="coiled-coil region" evidence="1">
    <location>
        <begin position="121"/>
        <end position="148"/>
    </location>
</feature>
<dbReference type="Gene3D" id="1.25.40.10">
    <property type="entry name" value="Tetratricopeptide repeat domain"/>
    <property type="match status" value="1"/>
</dbReference>
<name>A0A318URX4_9SPHI</name>
<dbReference type="Pfam" id="PF20329">
    <property type="entry name" value="DUF6624"/>
    <property type="match status" value="1"/>
</dbReference>
<keyword evidence="1" id="KW-0175">Coiled coil</keyword>
<proteinExistence type="predicted"/>
<reference evidence="2 3" key="1">
    <citation type="submission" date="2018-06" db="EMBL/GenBank/DDBJ databases">
        <title>Genomic Encyclopedia of Archaeal and Bacterial Type Strains, Phase II (KMG-II): from individual species to whole genera.</title>
        <authorList>
            <person name="Goeker M."/>
        </authorList>
    </citation>
    <scope>NUCLEOTIDE SEQUENCE [LARGE SCALE GENOMIC DNA]</scope>
    <source>
        <strain evidence="2 3">DSM 27372</strain>
    </source>
</reference>
<dbReference type="SUPFAM" id="SSF48452">
    <property type="entry name" value="TPR-like"/>
    <property type="match status" value="1"/>
</dbReference>
<dbReference type="AlphaFoldDB" id="A0A318URX4"/>
<dbReference type="InterPro" id="IPR046732">
    <property type="entry name" value="DUF6624"/>
</dbReference>
<dbReference type="Proteomes" id="UP000248198">
    <property type="component" value="Unassembled WGS sequence"/>
</dbReference>
<protein>
    <recommendedName>
        <fullName evidence="4">Tetratricopeptide repeat protein</fullName>
    </recommendedName>
</protein>
<dbReference type="NCBIfam" id="NF047558">
    <property type="entry name" value="TPR_END_plus"/>
    <property type="match status" value="1"/>
</dbReference>
<dbReference type="EMBL" id="QKLU01000004">
    <property type="protein sequence ID" value="PYF74319.1"/>
    <property type="molecule type" value="Genomic_DNA"/>
</dbReference>
<comment type="caution">
    <text evidence="2">The sequence shown here is derived from an EMBL/GenBank/DDBJ whole genome shotgun (WGS) entry which is preliminary data.</text>
</comment>
<dbReference type="RefSeq" id="WP_110831525.1">
    <property type="nucleotide sequence ID" value="NZ_QKLU01000004.1"/>
</dbReference>
<keyword evidence="3" id="KW-1185">Reference proteome</keyword>
<dbReference type="InterPro" id="IPR011990">
    <property type="entry name" value="TPR-like_helical_dom_sf"/>
</dbReference>
<evidence type="ECO:0000313" key="3">
    <source>
        <dbReference type="Proteomes" id="UP000248198"/>
    </source>
</evidence>
<evidence type="ECO:0008006" key="4">
    <source>
        <dbReference type="Google" id="ProtNLM"/>
    </source>
</evidence>